<evidence type="ECO:0000313" key="2">
    <source>
        <dbReference type="EMBL" id="PSJ55708.1"/>
    </source>
</evidence>
<proteinExistence type="predicted"/>
<feature type="transmembrane region" description="Helical" evidence="1">
    <location>
        <begin position="70"/>
        <end position="93"/>
    </location>
</feature>
<dbReference type="EMBL" id="PXYK01000026">
    <property type="protein sequence ID" value="PSJ55708.1"/>
    <property type="molecule type" value="Genomic_DNA"/>
</dbReference>
<keyword evidence="1" id="KW-0472">Membrane</keyword>
<dbReference type="RefSeq" id="WP_106774533.1">
    <property type="nucleotide sequence ID" value="NZ_PXYK01000026.1"/>
</dbReference>
<gene>
    <name evidence="2" type="ORF">C7I84_22865</name>
</gene>
<keyword evidence="1" id="KW-0812">Transmembrane</keyword>
<organism evidence="2 3">
    <name type="scientific">Kumtagia ephedrae</name>
    <dbReference type="NCBI Taxonomy" id="2116701"/>
    <lineage>
        <taxon>Bacteria</taxon>
        <taxon>Pseudomonadati</taxon>
        <taxon>Pseudomonadota</taxon>
        <taxon>Alphaproteobacteria</taxon>
        <taxon>Hyphomicrobiales</taxon>
        <taxon>Phyllobacteriaceae</taxon>
        <taxon>Kumtagia</taxon>
    </lineage>
</organism>
<dbReference type="OrthoDB" id="7679120at2"/>
<keyword evidence="3" id="KW-1185">Reference proteome</keyword>
<keyword evidence="1" id="KW-1133">Transmembrane helix</keyword>
<accession>A0A2P7RZP8</accession>
<reference evidence="2 3" key="1">
    <citation type="submission" date="2018-03" db="EMBL/GenBank/DDBJ databases">
        <title>The draft genome of Mesorhizobium sp. 6GN-30.</title>
        <authorList>
            <person name="Liu L."/>
            <person name="Li L."/>
            <person name="Wang T."/>
            <person name="Zhang X."/>
            <person name="Liang L."/>
        </authorList>
    </citation>
    <scope>NUCLEOTIDE SEQUENCE [LARGE SCALE GENOMIC DNA]</scope>
    <source>
        <strain evidence="2 3">6GN30</strain>
    </source>
</reference>
<evidence type="ECO:0000256" key="1">
    <source>
        <dbReference type="SAM" id="Phobius"/>
    </source>
</evidence>
<comment type="caution">
    <text evidence="2">The sequence shown here is derived from an EMBL/GenBank/DDBJ whole genome shotgun (WGS) entry which is preliminary data.</text>
</comment>
<name>A0A2P7RZP8_9HYPH</name>
<sequence length="106" mass="11267">MIRFLFRLFSMFALSVAVILAVLDATRSIAASALVLTPLAASWAAAAPASLAAAEARVAETLHPLVWDVLVVPILSLPGFVVFAVLALLLYAVGRRPRRPTADWAV</sequence>
<dbReference type="AlphaFoldDB" id="A0A2P7RZP8"/>
<evidence type="ECO:0000313" key="3">
    <source>
        <dbReference type="Proteomes" id="UP000241229"/>
    </source>
</evidence>
<protein>
    <submittedName>
        <fullName evidence="2">Uncharacterized protein</fullName>
    </submittedName>
</protein>
<dbReference type="Proteomes" id="UP000241229">
    <property type="component" value="Unassembled WGS sequence"/>
</dbReference>